<feature type="region of interest" description="Disordered" evidence="1">
    <location>
        <begin position="49"/>
        <end position="121"/>
    </location>
</feature>
<dbReference type="EMBL" id="MU853278">
    <property type="protein sequence ID" value="KAK4118194.1"/>
    <property type="molecule type" value="Genomic_DNA"/>
</dbReference>
<evidence type="ECO:0000256" key="1">
    <source>
        <dbReference type="SAM" id="MobiDB-lite"/>
    </source>
</evidence>
<dbReference type="AlphaFoldDB" id="A0AAN6YZA1"/>
<name>A0AAN6YZA1_9PEZI</name>
<organism evidence="2 3">
    <name type="scientific">Parathielavia appendiculata</name>
    <dbReference type="NCBI Taxonomy" id="2587402"/>
    <lineage>
        <taxon>Eukaryota</taxon>
        <taxon>Fungi</taxon>
        <taxon>Dikarya</taxon>
        <taxon>Ascomycota</taxon>
        <taxon>Pezizomycotina</taxon>
        <taxon>Sordariomycetes</taxon>
        <taxon>Sordariomycetidae</taxon>
        <taxon>Sordariales</taxon>
        <taxon>Chaetomiaceae</taxon>
        <taxon>Parathielavia</taxon>
    </lineage>
</organism>
<dbReference type="RefSeq" id="XP_062641967.1">
    <property type="nucleotide sequence ID" value="XM_062787216.1"/>
</dbReference>
<keyword evidence="3" id="KW-1185">Reference proteome</keyword>
<accession>A0AAN6YZA1</accession>
<comment type="caution">
    <text evidence="2">The sequence shown here is derived from an EMBL/GenBank/DDBJ whole genome shotgun (WGS) entry which is preliminary data.</text>
</comment>
<evidence type="ECO:0000313" key="3">
    <source>
        <dbReference type="Proteomes" id="UP001302602"/>
    </source>
</evidence>
<sequence length="121" mass="13435">MVRLWRRKCFVQSLRDQSSGTFYNNITTPWIPRVGRALVGTATTLRYFSPSISRPPRDRCTGSGGGQNTALGPGKAAGVRASGPKVQPSVRRRRSHWELVQSSSDKEVLHNTRSTRRGGRV</sequence>
<dbReference type="Proteomes" id="UP001302602">
    <property type="component" value="Unassembled WGS sequence"/>
</dbReference>
<dbReference type="GeneID" id="87823986"/>
<protein>
    <submittedName>
        <fullName evidence="2">Uncharacterized protein</fullName>
    </submittedName>
</protein>
<gene>
    <name evidence="2" type="ORF">N657DRAFT_405220</name>
</gene>
<evidence type="ECO:0000313" key="2">
    <source>
        <dbReference type="EMBL" id="KAK4118194.1"/>
    </source>
</evidence>
<reference evidence="2" key="2">
    <citation type="submission" date="2023-05" db="EMBL/GenBank/DDBJ databases">
        <authorList>
            <consortium name="Lawrence Berkeley National Laboratory"/>
            <person name="Steindorff A."/>
            <person name="Hensen N."/>
            <person name="Bonometti L."/>
            <person name="Westerberg I."/>
            <person name="Brannstrom I.O."/>
            <person name="Guillou S."/>
            <person name="Cros-Aarteil S."/>
            <person name="Calhoun S."/>
            <person name="Haridas S."/>
            <person name="Kuo A."/>
            <person name="Mondo S."/>
            <person name="Pangilinan J."/>
            <person name="Riley R."/>
            <person name="Labutti K."/>
            <person name="Andreopoulos B."/>
            <person name="Lipzen A."/>
            <person name="Chen C."/>
            <person name="Yanf M."/>
            <person name="Daum C."/>
            <person name="Ng V."/>
            <person name="Clum A."/>
            <person name="Ohm R."/>
            <person name="Martin F."/>
            <person name="Silar P."/>
            <person name="Natvig D."/>
            <person name="Lalanne C."/>
            <person name="Gautier V."/>
            <person name="Ament-Velasquez S.L."/>
            <person name="Kruys A."/>
            <person name="Hutchinson M.I."/>
            <person name="Powell A.J."/>
            <person name="Barry K."/>
            <person name="Miller A.N."/>
            <person name="Grigoriev I.V."/>
            <person name="Debuchy R."/>
            <person name="Gladieux P."/>
            <person name="Thoren M.H."/>
            <person name="Johannesson H."/>
        </authorList>
    </citation>
    <scope>NUCLEOTIDE SEQUENCE</scope>
    <source>
        <strain evidence="2">CBS 731.68</strain>
    </source>
</reference>
<reference evidence="2" key="1">
    <citation type="journal article" date="2023" name="Mol. Phylogenet. Evol.">
        <title>Genome-scale phylogeny and comparative genomics of the fungal order Sordariales.</title>
        <authorList>
            <person name="Hensen N."/>
            <person name="Bonometti L."/>
            <person name="Westerberg I."/>
            <person name="Brannstrom I.O."/>
            <person name="Guillou S."/>
            <person name="Cros-Aarteil S."/>
            <person name="Calhoun S."/>
            <person name="Haridas S."/>
            <person name="Kuo A."/>
            <person name="Mondo S."/>
            <person name="Pangilinan J."/>
            <person name="Riley R."/>
            <person name="LaButti K."/>
            <person name="Andreopoulos B."/>
            <person name="Lipzen A."/>
            <person name="Chen C."/>
            <person name="Yan M."/>
            <person name="Daum C."/>
            <person name="Ng V."/>
            <person name="Clum A."/>
            <person name="Steindorff A."/>
            <person name="Ohm R.A."/>
            <person name="Martin F."/>
            <person name="Silar P."/>
            <person name="Natvig D.O."/>
            <person name="Lalanne C."/>
            <person name="Gautier V."/>
            <person name="Ament-Velasquez S.L."/>
            <person name="Kruys A."/>
            <person name="Hutchinson M.I."/>
            <person name="Powell A.J."/>
            <person name="Barry K."/>
            <person name="Miller A.N."/>
            <person name="Grigoriev I.V."/>
            <person name="Debuchy R."/>
            <person name="Gladieux P."/>
            <person name="Hiltunen Thoren M."/>
            <person name="Johannesson H."/>
        </authorList>
    </citation>
    <scope>NUCLEOTIDE SEQUENCE</scope>
    <source>
        <strain evidence="2">CBS 731.68</strain>
    </source>
</reference>
<proteinExistence type="predicted"/>